<evidence type="ECO:0000313" key="1">
    <source>
        <dbReference type="EMBL" id="EEF50146.1"/>
    </source>
</evidence>
<dbReference type="AlphaFoldDB" id="B9RG25"/>
<dbReference type="PROSITE" id="PS51257">
    <property type="entry name" value="PROKAR_LIPOPROTEIN"/>
    <property type="match status" value="1"/>
</dbReference>
<dbReference type="InParanoid" id="B9RG25"/>
<name>B9RG25_RICCO</name>
<organism evidence="1 2">
    <name type="scientific">Ricinus communis</name>
    <name type="common">Castor bean</name>
    <dbReference type="NCBI Taxonomy" id="3988"/>
    <lineage>
        <taxon>Eukaryota</taxon>
        <taxon>Viridiplantae</taxon>
        <taxon>Streptophyta</taxon>
        <taxon>Embryophyta</taxon>
        <taxon>Tracheophyta</taxon>
        <taxon>Spermatophyta</taxon>
        <taxon>Magnoliopsida</taxon>
        <taxon>eudicotyledons</taxon>
        <taxon>Gunneridae</taxon>
        <taxon>Pentapetalae</taxon>
        <taxon>rosids</taxon>
        <taxon>fabids</taxon>
        <taxon>Malpighiales</taxon>
        <taxon>Euphorbiaceae</taxon>
        <taxon>Acalyphoideae</taxon>
        <taxon>Acalypheae</taxon>
        <taxon>Ricinus</taxon>
    </lineage>
</organism>
<sequence length="181" mass="20118">MPRKPWDFGMHVDAILAGQPVRILCTQNTTISCTPDSINETEFKLANLILHCNIMEIDYMILLGIMRIYHLQKHEVQEFLASVQAAMQTMALKGVEMLKKVKNELVENYKLSEKVKVPTDRRRSAASTAGGTAEQIGGAIKSNEFISGGALRLYGVLDKVSKGLSSLGNDKRDNPNSRKQK</sequence>
<reference evidence="2" key="1">
    <citation type="journal article" date="2010" name="Nat. Biotechnol.">
        <title>Draft genome sequence of the oilseed species Ricinus communis.</title>
        <authorList>
            <person name="Chan A.P."/>
            <person name="Crabtree J."/>
            <person name="Zhao Q."/>
            <person name="Lorenzi H."/>
            <person name="Orvis J."/>
            <person name="Puiu D."/>
            <person name="Melake-Berhan A."/>
            <person name="Jones K.M."/>
            <person name="Redman J."/>
            <person name="Chen G."/>
            <person name="Cahoon E.B."/>
            <person name="Gedil M."/>
            <person name="Stanke M."/>
            <person name="Haas B.J."/>
            <person name="Wortman J.R."/>
            <person name="Fraser-Liggett C.M."/>
            <person name="Ravel J."/>
            <person name="Rabinowicz P.D."/>
        </authorList>
    </citation>
    <scope>NUCLEOTIDE SEQUENCE [LARGE SCALE GENOMIC DNA]</scope>
    <source>
        <strain evidence="2">cv. Hale</strain>
    </source>
</reference>
<evidence type="ECO:0000313" key="2">
    <source>
        <dbReference type="Proteomes" id="UP000008311"/>
    </source>
</evidence>
<proteinExistence type="predicted"/>
<protein>
    <submittedName>
        <fullName evidence="1">Uncharacterized protein</fullName>
    </submittedName>
</protein>
<dbReference type="EMBL" id="EQ973777">
    <property type="protein sequence ID" value="EEF50146.1"/>
    <property type="molecule type" value="Genomic_DNA"/>
</dbReference>
<gene>
    <name evidence="1" type="ORF">RCOM_1438720</name>
</gene>
<keyword evidence="2" id="KW-1185">Reference proteome</keyword>
<dbReference type="Proteomes" id="UP000008311">
    <property type="component" value="Unassembled WGS sequence"/>
</dbReference>
<accession>B9RG25</accession>